<evidence type="ECO:0000256" key="2">
    <source>
        <dbReference type="ARBA" id="ARBA00017562"/>
    </source>
</evidence>
<name>A0A831WXQ5_9BACT</name>
<keyword evidence="3 4" id="KW-0092">Biotin</keyword>
<dbReference type="Gene3D" id="2.40.50.100">
    <property type="match status" value="1"/>
</dbReference>
<feature type="domain" description="Lipoyl-binding" evidence="5">
    <location>
        <begin position="81"/>
        <end position="157"/>
    </location>
</feature>
<evidence type="ECO:0000313" key="6">
    <source>
        <dbReference type="EMBL" id="HEG90203.1"/>
    </source>
</evidence>
<accession>A0A831WXQ5</accession>
<dbReference type="InterPro" id="IPR001249">
    <property type="entry name" value="AcCoA_biotinCC"/>
</dbReference>
<keyword evidence="4" id="KW-0443">Lipid metabolism</keyword>
<gene>
    <name evidence="6" type="primary">accB</name>
    <name evidence="6" type="ORF">ENP34_01965</name>
</gene>
<sequence>MAPRDRQHQASDYAALTQAVRELVQVMQQAGLLRLEVVHGELRIALEAGAAPAPARVAAPSHNPAPIAAPPPTSLAEEVGTFTIDAPMVGTFYAAPAPDAEPFVRVGDLVEPGQTVAIIEAMKIMNEIVAERAGEVVAILVENGQAVEYGQPLMRLRSVEPGP</sequence>
<reference evidence="6" key="1">
    <citation type="journal article" date="2020" name="mSystems">
        <title>Genome- and Community-Level Interaction Insights into Carbon Utilization and Element Cycling Functions of Hydrothermarchaeota in Hydrothermal Sediment.</title>
        <authorList>
            <person name="Zhou Z."/>
            <person name="Liu Y."/>
            <person name="Xu W."/>
            <person name="Pan J."/>
            <person name="Luo Z.H."/>
            <person name="Li M."/>
        </authorList>
    </citation>
    <scope>NUCLEOTIDE SEQUENCE [LARGE SCALE GENOMIC DNA]</scope>
    <source>
        <strain evidence="6">SpSt-210</strain>
    </source>
</reference>
<comment type="pathway">
    <text evidence="4">Lipid metabolism; fatty acid biosynthesis.</text>
</comment>
<keyword evidence="4" id="KW-0276">Fatty acid metabolism</keyword>
<protein>
    <recommendedName>
        <fullName evidence="2 4">Biotin carboxyl carrier protein of acetyl-CoA carboxylase</fullName>
    </recommendedName>
</protein>
<dbReference type="PANTHER" id="PTHR45266:SF3">
    <property type="entry name" value="OXALOACETATE DECARBOXYLASE ALPHA CHAIN"/>
    <property type="match status" value="1"/>
</dbReference>
<dbReference type="PROSITE" id="PS50968">
    <property type="entry name" value="BIOTINYL_LIPOYL"/>
    <property type="match status" value="1"/>
</dbReference>
<dbReference type="GO" id="GO:0003989">
    <property type="term" value="F:acetyl-CoA carboxylase activity"/>
    <property type="evidence" value="ECO:0007669"/>
    <property type="project" value="InterPro"/>
</dbReference>
<keyword evidence="4" id="KW-0444">Lipid biosynthesis</keyword>
<proteinExistence type="predicted"/>
<dbReference type="PRINTS" id="PR01071">
    <property type="entry name" value="ACOABIOTINCC"/>
</dbReference>
<evidence type="ECO:0000256" key="1">
    <source>
        <dbReference type="ARBA" id="ARBA00003761"/>
    </source>
</evidence>
<organism evidence="6">
    <name type="scientific">Thermorudis peleae</name>
    <dbReference type="NCBI Taxonomy" id="1382356"/>
    <lineage>
        <taxon>Bacteria</taxon>
        <taxon>Pseudomonadati</taxon>
        <taxon>Thermomicrobiota</taxon>
        <taxon>Thermomicrobia</taxon>
        <taxon>Thermomicrobia incertae sedis</taxon>
        <taxon>Thermorudis</taxon>
    </lineage>
</organism>
<dbReference type="InterPro" id="IPR050709">
    <property type="entry name" value="Biotin_Carboxyl_Carrier/Decarb"/>
</dbReference>
<dbReference type="GO" id="GO:0009317">
    <property type="term" value="C:acetyl-CoA carboxylase complex"/>
    <property type="evidence" value="ECO:0007669"/>
    <property type="project" value="InterPro"/>
</dbReference>
<dbReference type="NCBIfam" id="TIGR00531">
    <property type="entry name" value="BCCP"/>
    <property type="match status" value="1"/>
</dbReference>
<comment type="caution">
    <text evidence="6">The sequence shown here is derived from an EMBL/GenBank/DDBJ whole genome shotgun (WGS) entry which is preliminary data.</text>
</comment>
<dbReference type="EMBL" id="DSIY01000042">
    <property type="protein sequence ID" value="HEG90203.1"/>
    <property type="molecule type" value="Genomic_DNA"/>
</dbReference>
<evidence type="ECO:0000259" key="5">
    <source>
        <dbReference type="PROSITE" id="PS50968"/>
    </source>
</evidence>
<dbReference type="PANTHER" id="PTHR45266">
    <property type="entry name" value="OXALOACETATE DECARBOXYLASE ALPHA CHAIN"/>
    <property type="match status" value="1"/>
</dbReference>
<dbReference type="SUPFAM" id="SSF51230">
    <property type="entry name" value="Single hybrid motif"/>
    <property type="match status" value="1"/>
</dbReference>
<dbReference type="InterPro" id="IPR011053">
    <property type="entry name" value="Single_hybrid_motif"/>
</dbReference>
<dbReference type="UniPathway" id="UPA00094"/>
<dbReference type="GO" id="GO:0006633">
    <property type="term" value="P:fatty acid biosynthetic process"/>
    <property type="evidence" value="ECO:0007669"/>
    <property type="project" value="UniProtKB-UniPathway"/>
</dbReference>
<evidence type="ECO:0000256" key="4">
    <source>
        <dbReference type="RuleBase" id="RU364072"/>
    </source>
</evidence>
<dbReference type="CDD" id="cd06850">
    <property type="entry name" value="biotinyl_domain"/>
    <property type="match status" value="1"/>
</dbReference>
<evidence type="ECO:0000256" key="3">
    <source>
        <dbReference type="ARBA" id="ARBA00023267"/>
    </source>
</evidence>
<keyword evidence="4" id="KW-0275">Fatty acid biosynthesis</keyword>
<dbReference type="AlphaFoldDB" id="A0A831WXQ5"/>
<dbReference type="FunFam" id="2.40.50.100:FF:000003">
    <property type="entry name" value="Acetyl-CoA carboxylase biotin carboxyl carrier protein"/>
    <property type="match status" value="1"/>
</dbReference>
<comment type="function">
    <text evidence="1 4">This protein is a component of the acetyl coenzyme A carboxylase complex; first, biotin carboxylase catalyzes the carboxylation of the carrier protein and then the transcarboxylase transfers the carboxyl group to form malonyl-CoA.</text>
</comment>
<dbReference type="InterPro" id="IPR000089">
    <property type="entry name" value="Biotin_lipoyl"/>
</dbReference>
<dbReference type="Pfam" id="PF00364">
    <property type="entry name" value="Biotin_lipoyl"/>
    <property type="match status" value="1"/>
</dbReference>